<proteinExistence type="predicted"/>
<dbReference type="EMBL" id="OZ023709">
    <property type="protein sequence ID" value="CAK9881937.1"/>
    <property type="molecule type" value="Genomic_DNA"/>
</dbReference>
<organism evidence="1 2">
    <name type="scientific">Sphagnum jensenii</name>
    <dbReference type="NCBI Taxonomy" id="128206"/>
    <lineage>
        <taxon>Eukaryota</taxon>
        <taxon>Viridiplantae</taxon>
        <taxon>Streptophyta</taxon>
        <taxon>Embryophyta</taxon>
        <taxon>Bryophyta</taxon>
        <taxon>Sphagnophytina</taxon>
        <taxon>Sphagnopsida</taxon>
        <taxon>Sphagnales</taxon>
        <taxon>Sphagnaceae</taxon>
        <taxon>Sphagnum</taxon>
    </lineage>
</organism>
<evidence type="ECO:0000313" key="1">
    <source>
        <dbReference type="EMBL" id="CAK9881937.1"/>
    </source>
</evidence>
<name>A0ABP1BZP0_9BRYO</name>
<reference evidence="1" key="1">
    <citation type="submission" date="2024-03" db="EMBL/GenBank/DDBJ databases">
        <authorList>
            <consortium name="ELIXIR-Norway"/>
            <consortium name="Elixir Norway"/>
        </authorList>
    </citation>
    <scope>NUCLEOTIDE SEQUENCE</scope>
</reference>
<dbReference type="Proteomes" id="UP001497522">
    <property type="component" value="Chromosome 8"/>
</dbReference>
<accession>A0ABP1BZP0</accession>
<gene>
    <name evidence="1" type="ORF">CSSPJE1EN2_LOCUS23293</name>
</gene>
<keyword evidence="2" id="KW-1185">Reference proteome</keyword>
<sequence length="201" mass="22948">MKKMGTWKPSRIKVHVEYDMRRIKFRIIICRRYNANLDAEIELLIIPSSNATLAARIPLTKIGSYFYVSDSLEMNSVKTLVAKRTNLCFFGSSEWRGRCEASLEPPRKPHHFDNQNLEMESKMSSSMRFNFTLVPARSELSLGIQGFVRAHELTQTPSFRPAASYARTLPTIGVKPWSDCLTTSQACDFLRVLGMPQIILI</sequence>
<evidence type="ECO:0000313" key="2">
    <source>
        <dbReference type="Proteomes" id="UP001497522"/>
    </source>
</evidence>
<protein>
    <submittedName>
        <fullName evidence="1">Uncharacterized protein</fullName>
    </submittedName>
</protein>